<organism evidence="2 3">
    <name type="scientific">Aspergillus vadensis (strain CBS 113365 / IMI 142717 / IBT 24658)</name>
    <dbReference type="NCBI Taxonomy" id="1448311"/>
    <lineage>
        <taxon>Eukaryota</taxon>
        <taxon>Fungi</taxon>
        <taxon>Dikarya</taxon>
        <taxon>Ascomycota</taxon>
        <taxon>Pezizomycotina</taxon>
        <taxon>Eurotiomycetes</taxon>
        <taxon>Eurotiomycetidae</taxon>
        <taxon>Eurotiales</taxon>
        <taxon>Aspergillaceae</taxon>
        <taxon>Aspergillus</taxon>
        <taxon>Aspergillus subgen. Circumdati</taxon>
    </lineage>
</organism>
<dbReference type="InterPro" id="IPR009836">
    <property type="entry name" value="GRDP-like"/>
</dbReference>
<dbReference type="EMBL" id="KZ821656">
    <property type="protein sequence ID" value="PYH63319.1"/>
    <property type="molecule type" value="Genomic_DNA"/>
</dbReference>
<keyword evidence="3" id="KW-1185">Reference proteome</keyword>
<accession>A0A319ASQ5</accession>
<dbReference type="Proteomes" id="UP000248405">
    <property type="component" value="Unassembled WGS sequence"/>
</dbReference>
<proteinExistence type="predicted"/>
<evidence type="ECO:0000313" key="2">
    <source>
        <dbReference type="EMBL" id="PYH63319.1"/>
    </source>
</evidence>
<evidence type="ECO:0000256" key="1">
    <source>
        <dbReference type="SAM" id="MobiDB-lite"/>
    </source>
</evidence>
<feature type="compositionally biased region" description="Polar residues" evidence="1">
    <location>
        <begin position="47"/>
        <end position="56"/>
    </location>
</feature>
<gene>
    <name evidence="2" type="ORF">BO88DRAFT_447777</name>
</gene>
<dbReference type="RefSeq" id="XP_025557113.1">
    <property type="nucleotide sequence ID" value="XM_025710396.1"/>
</dbReference>
<dbReference type="PANTHER" id="PTHR34365">
    <property type="entry name" value="ENOLASE (DUF1399)"/>
    <property type="match status" value="1"/>
</dbReference>
<dbReference type="Pfam" id="PF07173">
    <property type="entry name" value="GRDP-like"/>
    <property type="match status" value="1"/>
</dbReference>
<evidence type="ECO:0000313" key="3">
    <source>
        <dbReference type="Proteomes" id="UP000248405"/>
    </source>
</evidence>
<reference evidence="2" key="1">
    <citation type="submission" date="2016-12" db="EMBL/GenBank/DDBJ databases">
        <title>The genomes of Aspergillus section Nigri reveals drivers in fungal speciation.</title>
        <authorList>
            <consortium name="DOE Joint Genome Institute"/>
            <person name="Vesth T.C."/>
            <person name="Nybo J."/>
            <person name="Theobald S."/>
            <person name="Brandl J."/>
            <person name="Frisvad J.C."/>
            <person name="Nielsen K.F."/>
            <person name="Lyhne E.K."/>
            <person name="Kogle M.E."/>
            <person name="Kuo A."/>
            <person name="Riley R."/>
            <person name="Clum A."/>
            <person name="Nolan M."/>
            <person name="Lipzen A."/>
            <person name="Salamov A."/>
            <person name="Henrissat B."/>
            <person name="Wiebenga A."/>
            <person name="De Vries R.P."/>
            <person name="Grigoriev I.V."/>
            <person name="Mortensen U.H."/>
            <person name="Andersen M.R."/>
            <person name="Baker S.E."/>
        </authorList>
    </citation>
    <scope>NUCLEOTIDE SEQUENCE [LARGE SCALE GENOMIC DNA]</scope>
    <source>
        <strain evidence="2">CBS 113365</strain>
    </source>
</reference>
<dbReference type="AlphaFoldDB" id="A0A319ASQ5"/>
<dbReference type="GeneID" id="37214988"/>
<protein>
    <submittedName>
        <fullName evidence="2">Uncharacterized protein</fullName>
    </submittedName>
</protein>
<sequence length="591" mass="66779">MAVLSIVSTVLSGIQPASKNILDAPLATTQRPVFAEADTQEKEASAPDTSIMSPSGLSHVAEDSVPSVAQAAAHLLLMEAMWAWKRKTTSGETAIKLLVLLSANSVDPQSNHEKIHSQLLAGLMEVATPRFYSWWHAVNQKLSNTIPEEGFLELPGDLLPPMDVMIIWHAYMLQPVIYEDDCSRLDVPHMRRVLFPWKEVVNAIDIRTIEYCIPSAARDFFEKTSGQSADLLEELCYKAHPLVYDMNCPYCHTTRNLPIIPTAQTEDINQGLELGCDCGYAPSVDALRSDLLHLRQTRESRLRGTYSNPALAQALYPLSRALPLPILESCTTRERFLQAIHTASYESNTPKWAVETLLSLYTPTSPVTQASSAHYSSVLRGMRFIDEMHKICWLRSPALCVHSTSTPSKLIGTLPRAQQKYRNSLKLARPSNHLSVTPTSDVDLFWHTHQLSPEPYRRFRIRHVGRFMDHKNNAIHENLSSWFEATQKAYSDRFKGDYDVCLCWSCEIERNDQEFSMSDEVSASASSKTQDYQGWVRRVVVMFWQEVEARREKGLPGLKKESLEEVLAKGPRRRSSLVSMSSLKAWKYQQA</sequence>
<name>A0A319ASQ5_ASPVC</name>
<feature type="region of interest" description="Disordered" evidence="1">
    <location>
        <begin position="38"/>
        <end position="57"/>
    </location>
</feature>
<dbReference type="OrthoDB" id="2684236at2759"/>
<dbReference type="PANTHER" id="PTHR34365:SF7">
    <property type="entry name" value="GLYCINE-RICH DOMAIN-CONTAINING PROTEIN 1"/>
    <property type="match status" value="1"/>
</dbReference>